<sequence length="73" mass="9075">MNMDNYLSSYLDRRMKLMIDDWQLSTTADIRDLSQRYRKVKQDLDSLKTFERESHNRMDRMEERIRALQEQMK</sequence>
<evidence type="ECO:0000313" key="1">
    <source>
        <dbReference type="EMBL" id="QXO94316.1"/>
    </source>
</evidence>
<gene>
    <name evidence="1" type="ORF">KSK55_13420</name>
</gene>
<protein>
    <submittedName>
        <fullName evidence="1">Uncharacterized protein</fullName>
    </submittedName>
</protein>
<organism evidence="1 2">
    <name type="scientific">Methanospirillum hungatei</name>
    <dbReference type="NCBI Taxonomy" id="2203"/>
    <lineage>
        <taxon>Archaea</taxon>
        <taxon>Methanobacteriati</taxon>
        <taxon>Methanobacteriota</taxon>
        <taxon>Stenosarchaea group</taxon>
        <taxon>Methanomicrobia</taxon>
        <taxon>Methanomicrobiales</taxon>
        <taxon>Methanospirillaceae</taxon>
        <taxon>Methanospirillum</taxon>
    </lineage>
</organism>
<name>A0A8F5VLG4_METHU</name>
<proteinExistence type="predicted"/>
<dbReference type="OrthoDB" id="115340at2157"/>
<accession>A0A8F5VLG4</accession>
<evidence type="ECO:0000313" key="2">
    <source>
        <dbReference type="Proteomes" id="UP000694228"/>
    </source>
</evidence>
<dbReference type="AlphaFoldDB" id="A0A8F5VLG4"/>
<reference evidence="1 2" key="1">
    <citation type="submission" date="2021-06" db="EMBL/GenBank/DDBJ databases">
        <title>Complete genome sequence of the secondary alcohol utilizing methanogen Methanospirillum hungatei strain GP1.</title>
        <authorList>
            <person name="Day L.A."/>
            <person name="Costa K.C."/>
        </authorList>
    </citation>
    <scope>NUCLEOTIDE SEQUENCE [LARGE SCALE GENOMIC DNA]</scope>
    <source>
        <strain evidence="1 2">GP1</strain>
    </source>
</reference>
<dbReference type="Proteomes" id="UP000694228">
    <property type="component" value="Chromosome"/>
</dbReference>
<dbReference type="EMBL" id="CP077107">
    <property type="protein sequence ID" value="QXO94316.1"/>
    <property type="molecule type" value="Genomic_DNA"/>
</dbReference>
<dbReference type="Gene3D" id="1.20.5.170">
    <property type="match status" value="1"/>
</dbReference>
<dbReference type="SUPFAM" id="SSF57997">
    <property type="entry name" value="Tropomyosin"/>
    <property type="match status" value="1"/>
</dbReference>